<dbReference type="AlphaFoldDB" id="A0A550CGK2"/>
<dbReference type="EMBL" id="VDMD01000008">
    <property type="protein sequence ID" value="TRM63929.1"/>
    <property type="molecule type" value="Genomic_DNA"/>
</dbReference>
<accession>A0A550CGK2</accession>
<organism evidence="1 2">
    <name type="scientific">Schizophyllum amplum</name>
    <dbReference type="NCBI Taxonomy" id="97359"/>
    <lineage>
        <taxon>Eukaryota</taxon>
        <taxon>Fungi</taxon>
        <taxon>Dikarya</taxon>
        <taxon>Basidiomycota</taxon>
        <taxon>Agaricomycotina</taxon>
        <taxon>Agaricomycetes</taxon>
        <taxon>Agaricomycetidae</taxon>
        <taxon>Agaricales</taxon>
        <taxon>Schizophyllaceae</taxon>
        <taxon>Schizophyllum</taxon>
    </lineage>
</organism>
<evidence type="ECO:0000313" key="2">
    <source>
        <dbReference type="Proteomes" id="UP000320762"/>
    </source>
</evidence>
<evidence type="ECO:0000313" key="1">
    <source>
        <dbReference type="EMBL" id="TRM63929.1"/>
    </source>
</evidence>
<keyword evidence="2" id="KW-1185">Reference proteome</keyword>
<reference evidence="1 2" key="1">
    <citation type="journal article" date="2019" name="New Phytol.">
        <title>Comparative genomics reveals unique wood-decay strategies and fruiting body development in the Schizophyllaceae.</title>
        <authorList>
            <person name="Almasi E."/>
            <person name="Sahu N."/>
            <person name="Krizsan K."/>
            <person name="Balint B."/>
            <person name="Kovacs G.M."/>
            <person name="Kiss B."/>
            <person name="Cseklye J."/>
            <person name="Drula E."/>
            <person name="Henrissat B."/>
            <person name="Nagy I."/>
            <person name="Chovatia M."/>
            <person name="Adam C."/>
            <person name="LaButti K."/>
            <person name="Lipzen A."/>
            <person name="Riley R."/>
            <person name="Grigoriev I.V."/>
            <person name="Nagy L.G."/>
        </authorList>
    </citation>
    <scope>NUCLEOTIDE SEQUENCE [LARGE SCALE GENOMIC DNA]</scope>
    <source>
        <strain evidence="1 2">NL-1724</strain>
    </source>
</reference>
<protein>
    <submittedName>
        <fullName evidence="1">Uncharacterized protein</fullName>
    </submittedName>
</protein>
<name>A0A550CGK2_9AGAR</name>
<dbReference type="Proteomes" id="UP000320762">
    <property type="component" value="Unassembled WGS sequence"/>
</dbReference>
<dbReference type="OrthoDB" id="2734890at2759"/>
<gene>
    <name evidence="1" type="ORF">BD626DRAFT_493213</name>
</gene>
<sequence>MSHRASEVHACQGGKQNVEDAASWARQAWLSVELPGDYPWSYCEEGPKSSVRSKTPGHSRRTVIFSLRPCASVAAALAAPSTLKARDNDDDCYVATHGFSYPDKEQYQRDLMDACLADEAAVTGSNLWGNKACVAAAASFRNIWPSTVRGLAACKNSEEAQLDAQPSLNYDIYASIAGDCAWADGGCSVTEQNFIDFIYSTLSEIGSSGYPASVDTLISSGWEPILKWAASGDELPYGSFNDWLHFS</sequence>
<comment type="caution">
    <text evidence="1">The sequence shown here is derived from an EMBL/GenBank/DDBJ whole genome shotgun (WGS) entry which is preliminary data.</text>
</comment>
<proteinExistence type="predicted"/>